<dbReference type="GO" id="GO:0004016">
    <property type="term" value="F:adenylate cyclase activity"/>
    <property type="evidence" value="ECO:0007669"/>
    <property type="project" value="UniProtKB-ARBA"/>
</dbReference>
<dbReference type="Pfam" id="PF00211">
    <property type="entry name" value="Guanylate_cyc"/>
    <property type="match status" value="1"/>
</dbReference>
<proteinExistence type="predicted"/>
<sequence length="280" mass="30181">MMQITDAVADAKLAAWQKVLKEGHAGHKALRHVMRYVPGTPRCKICLNPFGGFGGRVCRTLGFRRSKKNPNICELCCEKMPLGGAEIETAILFADIRGSTGLAERLGPVRFAGMLNRFYATATGVLVRHDATIDKLIGDEVMAFFIPGFAGPDFKSAAVFAARDIMRELGYGAAAEPWLPVGIGIEVGTAFVGNVGREDYYDFTALGDPVNVAARIQAAAAPGEILVGEKAFLAVADRFPHSEVRWLDVAGRSEPVAVHSIRLAPDSQPINVVQDAQRMD</sequence>
<dbReference type="EMBL" id="JAZHOF010000012">
    <property type="protein sequence ID" value="MEJ8574513.1"/>
    <property type="molecule type" value="Genomic_DNA"/>
</dbReference>
<dbReference type="PROSITE" id="PS50125">
    <property type="entry name" value="GUANYLATE_CYCLASE_2"/>
    <property type="match status" value="1"/>
</dbReference>
<dbReference type="RefSeq" id="WP_340332213.1">
    <property type="nucleotide sequence ID" value="NZ_JAZHOF010000012.1"/>
</dbReference>
<organism evidence="2 3">
    <name type="scientific">Microbaculum marinum</name>
    <dbReference type="NCBI Taxonomy" id="1764581"/>
    <lineage>
        <taxon>Bacteria</taxon>
        <taxon>Pseudomonadati</taxon>
        <taxon>Pseudomonadota</taxon>
        <taxon>Alphaproteobacteria</taxon>
        <taxon>Hyphomicrobiales</taxon>
        <taxon>Tepidamorphaceae</taxon>
        <taxon>Microbaculum</taxon>
    </lineage>
</organism>
<dbReference type="PANTHER" id="PTHR43081">
    <property type="entry name" value="ADENYLATE CYCLASE, TERMINAL-DIFFERENTIATION SPECIFIC-RELATED"/>
    <property type="match status" value="1"/>
</dbReference>
<dbReference type="InterPro" id="IPR050697">
    <property type="entry name" value="Adenylyl/Guanylyl_Cyclase_3/4"/>
</dbReference>
<dbReference type="SMART" id="SM00044">
    <property type="entry name" value="CYCc"/>
    <property type="match status" value="1"/>
</dbReference>
<dbReference type="PANTHER" id="PTHR43081:SF1">
    <property type="entry name" value="ADENYLATE CYCLASE, TERMINAL-DIFFERENTIATION SPECIFIC"/>
    <property type="match status" value="1"/>
</dbReference>
<dbReference type="SUPFAM" id="SSF55073">
    <property type="entry name" value="Nucleotide cyclase"/>
    <property type="match status" value="1"/>
</dbReference>
<dbReference type="InterPro" id="IPR001054">
    <property type="entry name" value="A/G_cyclase"/>
</dbReference>
<dbReference type="InterPro" id="IPR029787">
    <property type="entry name" value="Nucleotide_cyclase"/>
</dbReference>
<dbReference type="EC" id="4.6.1.-" evidence="2"/>
<feature type="domain" description="Guanylate cyclase" evidence="1">
    <location>
        <begin position="90"/>
        <end position="217"/>
    </location>
</feature>
<dbReference type="GO" id="GO:0035556">
    <property type="term" value="P:intracellular signal transduction"/>
    <property type="evidence" value="ECO:0007669"/>
    <property type="project" value="InterPro"/>
</dbReference>
<reference evidence="2 3" key="1">
    <citation type="submission" date="2024-02" db="EMBL/GenBank/DDBJ databases">
        <title>Genome analysis and characterization of Microbaculum marinisediminis sp. nov., isolated from marine sediment.</title>
        <authorList>
            <person name="Du Z.-J."/>
            <person name="Ye Y.-Q."/>
            <person name="Zhang Z.-R."/>
            <person name="Yuan S.-M."/>
            <person name="Zhang X.-Y."/>
        </authorList>
    </citation>
    <scope>NUCLEOTIDE SEQUENCE [LARGE SCALE GENOMIC DNA]</scope>
    <source>
        <strain evidence="2 3">SDUM1044001</strain>
    </source>
</reference>
<dbReference type="Gene3D" id="3.30.70.1230">
    <property type="entry name" value="Nucleotide cyclase"/>
    <property type="match status" value="1"/>
</dbReference>
<keyword evidence="2" id="KW-0456">Lyase</keyword>
<dbReference type="CDD" id="cd07302">
    <property type="entry name" value="CHD"/>
    <property type="match status" value="1"/>
</dbReference>
<protein>
    <submittedName>
        <fullName evidence="2">Adenylate/guanylate cyclase domain-containing protein</fullName>
        <ecNumber evidence="2">4.6.1.-</ecNumber>
    </submittedName>
</protein>
<dbReference type="AlphaFoldDB" id="A0AAW9S023"/>
<keyword evidence="3" id="KW-1185">Reference proteome</keyword>
<dbReference type="Proteomes" id="UP001378188">
    <property type="component" value="Unassembled WGS sequence"/>
</dbReference>
<accession>A0AAW9S023</accession>
<evidence type="ECO:0000259" key="1">
    <source>
        <dbReference type="PROSITE" id="PS50125"/>
    </source>
</evidence>
<evidence type="ECO:0000313" key="2">
    <source>
        <dbReference type="EMBL" id="MEJ8574513.1"/>
    </source>
</evidence>
<evidence type="ECO:0000313" key="3">
    <source>
        <dbReference type="Proteomes" id="UP001378188"/>
    </source>
</evidence>
<gene>
    <name evidence="2" type="ORF">V3328_23745</name>
</gene>
<name>A0AAW9S023_9HYPH</name>
<comment type="caution">
    <text evidence="2">The sequence shown here is derived from an EMBL/GenBank/DDBJ whole genome shotgun (WGS) entry which is preliminary data.</text>
</comment>
<dbReference type="GO" id="GO:0009190">
    <property type="term" value="P:cyclic nucleotide biosynthetic process"/>
    <property type="evidence" value="ECO:0007669"/>
    <property type="project" value="InterPro"/>
</dbReference>